<accession>A0A2T3ZDQ8</accession>
<organism evidence="1 2">
    <name type="scientific">Trichoderma asperellum (strain ATCC 204424 / CBS 433.97 / NBRC 101777)</name>
    <dbReference type="NCBI Taxonomy" id="1042311"/>
    <lineage>
        <taxon>Eukaryota</taxon>
        <taxon>Fungi</taxon>
        <taxon>Dikarya</taxon>
        <taxon>Ascomycota</taxon>
        <taxon>Pezizomycotina</taxon>
        <taxon>Sordariomycetes</taxon>
        <taxon>Hypocreomycetidae</taxon>
        <taxon>Hypocreales</taxon>
        <taxon>Hypocreaceae</taxon>
        <taxon>Trichoderma</taxon>
    </lineage>
</organism>
<keyword evidence="2" id="KW-1185">Reference proteome</keyword>
<name>A0A2T3ZDQ8_TRIA4</name>
<evidence type="ECO:0000313" key="2">
    <source>
        <dbReference type="Proteomes" id="UP000240493"/>
    </source>
</evidence>
<gene>
    <name evidence="1" type="ORF">M441DRAFT_135699</name>
</gene>
<evidence type="ECO:0000313" key="1">
    <source>
        <dbReference type="EMBL" id="PTB42946.1"/>
    </source>
</evidence>
<dbReference type="OrthoDB" id="5286775at2759"/>
<protein>
    <submittedName>
        <fullName evidence="1">Uncharacterized protein</fullName>
    </submittedName>
</protein>
<dbReference type="Proteomes" id="UP000240493">
    <property type="component" value="Unassembled WGS sequence"/>
</dbReference>
<sequence>MQMAKRNYLGGLEWAKAEEQLFEILFLRQDIPLLPLHWEVDFRGVPISGDCFCCKKGENPIIYAHTSTFLATTALTRLIDLTACVRTACQSGLRRKTAQMIKKALDKFIRWAAEDGGYNHLQYTPNIIVEVMDRDAEESDLTGFIEARMKALARLHRKILAVNQDVAEDMDIDKEVEMQIKKSHGETKVIDSDDDEQKTVEKGKQTVDLVSVKMEEDEKPIVKTECFEEDDISMKDIPHAQTVFSPSPLLPSPLPFRRPPPVIYGFFIVSSTVFLFTADSSKDEPSMNLSLLLDMNFQDQGQSVWNALTVAIVACLARDDMMTRMEDFEEERVVEESDVDA</sequence>
<dbReference type="AlphaFoldDB" id="A0A2T3ZDQ8"/>
<reference evidence="1 2" key="1">
    <citation type="submission" date="2016-07" db="EMBL/GenBank/DDBJ databases">
        <title>Multiple horizontal gene transfer events from other fungi enriched the ability of initially mycotrophic Trichoderma (Ascomycota) to feed on dead plant biomass.</title>
        <authorList>
            <consortium name="DOE Joint Genome Institute"/>
            <person name="Aerts A."/>
            <person name="Atanasova L."/>
            <person name="Chenthamara K."/>
            <person name="Zhang J."/>
            <person name="Grujic M."/>
            <person name="Henrissat B."/>
            <person name="Kuo A."/>
            <person name="Salamov A."/>
            <person name="Lipzen A."/>
            <person name="Labutti K."/>
            <person name="Barry K."/>
            <person name="Miao Y."/>
            <person name="Rahimi M.J."/>
            <person name="Shen Q."/>
            <person name="Grigoriev I.V."/>
            <person name="Kubicek C.P."/>
            <person name="Druzhinina I.S."/>
        </authorList>
    </citation>
    <scope>NUCLEOTIDE SEQUENCE [LARGE SCALE GENOMIC DNA]</scope>
    <source>
        <strain evidence="1 2">CBS 433.97</strain>
    </source>
</reference>
<proteinExistence type="predicted"/>
<dbReference type="EMBL" id="KZ679259">
    <property type="protein sequence ID" value="PTB42946.1"/>
    <property type="molecule type" value="Genomic_DNA"/>
</dbReference>